<dbReference type="GO" id="GO:0060048">
    <property type="term" value="P:cardiac muscle contraction"/>
    <property type="evidence" value="ECO:0007669"/>
    <property type="project" value="TreeGrafter"/>
</dbReference>
<dbReference type="PANTHER" id="PTHR13738">
    <property type="entry name" value="TROPONIN I"/>
    <property type="match status" value="1"/>
</dbReference>
<reference evidence="5" key="2">
    <citation type="submission" date="2025-09" db="UniProtKB">
        <authorList>
            <consortium name="Ensembl"/>
        </authorList>
    </citation>
    <scope>IDENTIFICATION</scope>
</reference>
<keyword evidence="4" id="KW-0009">Actin-binding</keyword>
<dbReference type="SUPFAM" id="SSF90250">
    <property type="entry name" value="Troponin coil-coiled subunits"/>
    <property type="match status" value="1"/>
</dbReference>
<evidence type="ECO:0000256" key="3">
    <source>
        <dbReference type="ARBA" id="ARBA00023179"/>
    </source>
</evidence>
<dbReference type="Pfam" id="PF00992">
    <property type="entry name" value="Troponin"/>
    <property type="match status" value="1"/>
</dbReference>
<evidence type="ECO:0000313" key="6">
    <source>
        <dbReference type="Proteomes" id="UP000261580"/>
    </source>
</evidence>
<dbReference type="GO" id="GO:0003009">
    <property type="term" value="P:skeletal muscle contraction"/>
    <property type="evidence" value="ECO:0007669"/>
    <property type="project" value="TreeGrafter"/>
</dbReference>
<accession>A0A3Q4H832</accession>
<evidence type="ECO:0000256" key="1">
    <source>
        <dbReference type="ARBA" id="ARBA00001988"/>
    </source>
</evidence>
<dbReference type="InterPro" id="IPR050875">
    <property type="entry name" value="Troponin_I"/>
</dbReference>
<evidence type="ECO:0000313" key="5">
    <source>
        <dbReference type="Ensembl" id="ENSNBRP00000012597.1"/>
    </source>
</evidence>
<comment type="similarity">
    <text evidence="2">Belongs to the troponin I family.</text>
</comment>
<dbReference type="InterPro" id="IPR001978">
    <property type="entry name" value="Troponin"/>
</dbReference>
<keyword evidence="3" id="KW-0514">Muscle protein</keyword>
<protein>
    <submittedName>
        <fullName evidence="5">Uncharacterized protein</fullName>
    </submittedName>
</protein>
<dbReference type="GO" id="GO:0003779">
    <property type="term" value="F:actin binding"/>
    <property type="evidence" value="ECO:0007669"/>
    <property type="project" value="UniProtKB-KW"/>
</dbReference>
<dbReference type="STRING" id="32507.ENSNBRP00000012597"/>
<dbReference type="Ensembl" id="ENSNBRT00000012959.1">
    <property type="protein sequence ID" value="ENSNBRP00000012597.1"/>
    <property type="gene ID" value="ENSNBRG00000009822.1"/>
</dbReference>
<comment type="function">
    <text evidence="1">Troponin I is the inhibitory subunit of troponin, the thin filament regulatory complex which confers calcium-sensitivity to striated muscle actomyosin ATPase activity.</text>
</comment>
<reference evidence="5" key="1">
    <citation type="submission" date="2025-08" db="UniProtKB">
        <authorList>
            <consortium name="Ensembl"/>
        </authorList>
    </citation>
    <scope>IDENTIFICATION</scope>
</reference>
<dbReference type="InterPro" id="IPR038077">
    <property type="entry name" value="Troponin_sf"/>
</dbReference>
<evidence type="ECO:0000256" key="4">
    <source>
        <dbReference type="ARBA" id="ARBA00023203"/>
    </source>
</evidence>
<proteinExistence type="inferred from homology"/>
<organism evidence="5 6">
    <name type="scientific">Neolamprologus brichardi</name>
    <name type="common">Fairy cichlid</name>
    <name type="synonym">Lamprologus brichardi</name>
    <dbReference type="NCBI Taxonomy" id="32507"/>
    <lineage>
        <taxon>Eukaryota</taxon>
        <taxon>Metazoa</taxon>
        <taxon>Chordata</taxon>
        <taxon>Craniata</taxon>
        <taxon>Vertebrata</taxon>
        <taxon>Euteleostomi</taxon>
        <taxon>Actinopterygii</taxon>
        <taxon>Neopterygii</taxon>
        <taxon>Teleostei</taxon>
        <taxon>Neoteleostei</taxon>
        <taxon>Acanthomorphata</taxon>
        <taxon>Ovalentaria</taxon>
        <taxon>Cichlomorphae</taxon>
        <taxon>Cichliformes</taxon>
        <taxon>Cichlidae</taxon>
        <taxon>African cichlids</taxon>
        <taxon>Pseudocrenilabrinae</taxon>
        <taxon>Lamprologini</taxon>
        <taxon>Neolamprologus</taxon>
    </lineage>
</organism>
<dbReference type="GeneTree" id="ENSGT01030000234588"/>
<dbReference type="Gene3D" id="1.20.5.350">
    <property type="match status" value="1"/>
</dbReference>
<dbReference type="Proteomes" id="UP000261580">
    <property type="component" value="Unassembled WGS sequence"/>
</dbReference>
<dbReference type="AlphaFoldDB" id="A0A3Q4H832"/>
<name>A0A3Q4H832_NEOBR</name>
<evidence type="ECO:0000256" key="2">
    <source>
        <dbReference type="ARBA" id="ARBA00009930"/>
    </source>
</evidence>
<dbReference type="PANTHER" id="PTHR13738:SF31">
    <property type="entry name" value="TROPONIN I TYPE 2B (SKELETAL, FAST), TANDEM DUPLICATE 2-RELATED"/>
    <property type="match status" value="1"/>
</dbReference>
<sequence>MPITSPEPEQFTVGRAPTSLRSCRHSSTARLLVQVCLGQRRVRSSRQASSSDSFQPVALRGCEAPAAAAAGASFAGGSELCCKLHKQIDLVDEERYNMEVKVAKSNKVDDLKLKIQYLNGRFKKPVLNEARMSADAMLAALLAALGSKHKVSMDLRASLKQVKKEVKDEVGTLDVILEKSVKMFMPV</sequence>
<keyword evidence="6" id="KW-1185">Reference proteome</keyword>
<dbReference type="GO" id="GO:0005861">
    <property type="term" value="C:troponin complex"/>
    <property type="evidence" value="ECO:0007669"/>
    <property type="project" value="InterPro"/>
</dbReference>